<dbReference type="AlphaFoldDB" id="A0A1R4GGF5"/>
<reference evidence="1 2" key="1">
    <citation type="submission" date="2017-02" db="EMBL/GenBank/DDBJ databases">
        <authorList>
            <person name="Peterson S.W."/>
        </authorList>
    </citation>
    <scope>NUCLEOTIDE SEQUENCE [LARGE SCALE GENOMIC DNA]</scope>
    <source>
        <strain evidence="1 2">LMG 22410</strain>
    </source>
</reference>
<protein>
    <submittedName>
        <fullName evidence="1">Uncharacterized protein</fullName>
    </submittedName>
</protein>
<sequence>MGMTETHIEHRRGTDRELVGWIRPSGEDFVAVDLLGRDVTGNVDWLEAEEALEELGIGYLADAYELRLASGEWLRVRVTEVTPETIGLTVDDGAFNVIGGEKQLYSARFPLDPNELRPAA</sequence>
<evidence type="ECO:0000313" key="1">
    <source>
        <dbReference type="EMBL" id="SJM67180.1"/>
    </source>
</evidence>
<dbReference type="Proteomes" id="UP000195787">
    <property type="component" value="Unassembled WGS sequence"/>
</dbReference>
<gene>
    <name evidence="1" type="ORF">CZ674_11725</name>
</gene>
<proteinExistence type="predicted"/>
<name>A0A1R4GGF5_9MICO</name>
<dbReference type="EMBL" id="FUHU01000044">
    <property type="protein sequence ID" value="SJM67180.1"/>
    <property type="molecule type" value="Genomic_DNA"/>
</dbReference>
<keyword evidence="2" id="KW-1185">Reference proteome</keyword>
<accession>A0A1R4GGF5</accession>
<organism evidence="1 2">
    <name type="scientific">Agrococcus casei LMG 22410</name>
    <dbReference type="NCBI Taxonomy" id="1255656"/>
    <lineage>
        <taxon>Bacteria</taxon>
        <taxon>Bacillati</taxon>
        <taxon>Actinomycetota</taxon>
        <taxon>Actinomycetes</taxon>
        <taxon>Micrococcales</taxon>
        <taxon>Microbacteriaceae</taxon>
        <taxon>Agrococcus</taxon>
    </lineage>
</organism>
<evidence type="ECO:0000313" key="2">
    <source>
        <dbReference type="Proteomes" id="UP000195787"/>
    </source>
</evidence>